<comment type="caution">
    <text evidence="1">Lacks conserved residue(s) required for the propagation of feature annotation.</text>
</comment>
<keyword evidence="1" id="KW-0963">Cytoplasm</keyword>
<comment type="caution">
    <text evidence="3">The sequence shown here is derived from an EMBL/GenBank/DDBJ whole genome shotgun (WGS) entry which is preliminary data.</text>
</comment>
<dbReference type="EMBL" id="JAYXHS010000004">
    <property type="protein sequence ID" value="MEC5387704.1"/>
    <property type="molecule type" value="Genomic_DNA"/>
</dbReference>
<dbReference type="EC" id="2.3.1.266" evidence="1"/>
<evidence type="ECO:0000313" key="4">
    <source>
        <dbReference type="Proteomes" id="UP001331561"/>
    </source>
</evidence>
<dbReference type="SUPFAM" id="SSF55729">
    <property type="entry name" value="Acyl-CoA N-acyltransferases (Nat)"/>
    <property type="match status" value="1"/>
</dbReference>
<dbReference type="InterPro" id="IPR006464">
    <property type="entry name" value="AcTrfase_RimI/Ard1"/>
</dbReference>
<dbReference type="Gene3D" id="3.40.630.30">
    <property type="match status" value="1"/>
</dbReference>
<evidence type="ECO:0000259" key="2">
    <source>
        <dbReference type="PROSITE" id="PS51186"/>
    </source>
</evidence>
<organism evidence="3 4">
    <name type="scientific">Uliginosibacterium silvisoli</name>
    <dbReference type="NCBI Taxonomy" id="3114758"/>
    <lineage>
        <taxon>Bacteria</taxon>
        <taxon>Pseudomonadati</taxon>
        <taxon>Pseudomonadota</taxon>
        <taxon>Betaproteobacteria</taxon>
        <taxon>Rhodocyclales</taxon>
        <taxon>Zoogloeaceae</taxon>
        <taxon>Uliginosibacterium</taxon>
    </lineage>
</organism>
<reference evidence="3 4" key="1">
    <citation type="submission" date="2024-01" db="EMBL/GenBank/DDBJ databases">
        <title>Uliginosibacterium soil sp. nov.</title>
        <authorList>
            <person name="Lv Y."/>
        </authorList>
    </citation>
    <scope>NUCLEOTIDE SEQUENCE [LARGE SCALE GENOMIC DNA]</scope>
    <source>
        <strain evidence="3 4">H3</strain>
    </source>
</reference>
<proteinExistence type="inferred from homology"/>
<dbReference type="GO" id="GO:0005840">
    <property type="term" value="C:ribosome"/>
    <property type="evidence" value="ECO:0007669"/>
    <property type="project" value="UniProtKB-KW"/>
</dbReference>
<feature type="binding site" evidence="1">
    <location>
        <position position="117"/>
    </location>
    <ligand>
        <name>acetyl-CoA</name>
        <dbReference type="ChEBI" id="CHEBI:57288"/>
    </ligand>
</feature>
<dbReference type="NCBIfam" id="TIGR01575">
    <property type="entry name" value="rimI"/>
    <property type="match status" value="1"/>
</dbReference>
<keyword evidence="3" id="KW-0689">Ribosomal protein</keyword>
<comment type="function">
    <text evidence="1">Acetylates the N-terminal alanine of ribosomal protein bS18.</text>
</comment>
<name>A0ABU6K7Z5_9RHOO</name>
<dbReference type="Proteomes" id="UP001331561">
    <property type="component" value="Unassembled WGS sequence"/>
</dbReference>
<dbReference type="HAMAP" id="MF_02210">
    <property type="entry name" value="RimI"/>
    <property type="match status" value="1"/>
</dbReference>
<dbReference type="PROSITE" id="PS51186">
    <property type="entry name" value="GNAT"/>
    <property type="match status" value="1"/>
</dbReference>
<dbReference type="PANTHER" id="PTHR43617">
    <property type="entry name" value="L-AMINO ACID N-ACETYLTRANSFERASE"/>
    <property type="match status" value="1"/>
</dbReference>
<keyword evidence="3" id="KW-0687">Ribonucleoprotein</keyword>
<comment type="subcellular location">
    <subcellularLocation>
        <location evidence="1">Cytoplasm</location>
    </subcellularLocation>
</comment>
<dbReference type="GO" id="GO:0008999">
    <property type="term" value="F:protein-N-terminal-alanine acetyltransferase activity"/>
    <property type="evidence" value="ECO:0007669"/>
    <property type="project" value="UniProtKB-EC"/>
</dbReference>
<gene>
    <name evidence="1 3" type="primary">rimI</name>
    <name evidence="3" type="ORF">VVD49_18370</name>
</gene>
<evidence type="ECO:0000256" key="1">
    <source>
        <dbReference type="HAMAP-Rule" id="MF_02210"/>
    </source>
</evidence>
<dbReference type="Pfam" id="PF00583">
    <property type="entry name" value="Acetyltransf_1"/>
    <property type="match status" value="1"/>
</dbReference>
<feature type="active site" description="Proton acceptor" evidence="1">
    <location>
        <position position="112"/>
    </location>
</feature>
<comment type="catalytic activity">
    <reaction evidence="1">
        <text>N-terminal L-alanyl-[ribosomal protein bS18] + acetyl-CoA = N-terminal N(alpha)-acetyl-L-alanyl-[ribosomal protein bS18] + CoA + H(+)</text>
        <dbReference type="Rhea" id="RHEA:43756"/>
        <dbReference type="Rhea" id="RHEA-COMP:10676"/>
        <dbReference type="Rhea" id="RHEA-COMP:10677"/>
        <dbReference type="ChEBI" id="CHEBI:15378"/>
        <dbReference type="ChEBI" id="CHEBI:57287"/>
        <dbReference type="ChEBI" id="CHEBI:57288"/>
        <dbReference type="ChEBI" id="CHEBI:64718"/>
        <dbReference type="ChEBI" id="CHEBI:83683"/>
        <dbReference type="EC" id="2.3.1.266"/>
    </reaction>
</comment>
<feature type="active site" description="Proton donor" evidence="1">
    <location>
        <position position="124"/>
    </location>
</feature>
<keyword evidence="1 3" id="KW-0012">Acyltransferase</keyword>
<sequence>MSAQEQVAVHVVFRPMAEEDLDWVSQTEQGIYAFPWSRTNFADSLSAGYSSWIMLVDGQAVGYAVLMLVMDEAHLLNISIKPALQGRGLGTLLLEHVCAVASRAGGVQMFLEVRASNEAGLRLYDKWSFVRIGQRKDYYPAVNGREDAIVMRREMGRQE</sequence>
<accession>A0ABU6K7Z5</accession>
<dbReference type="InterPro" id="IPR016181">
    <property type="entry name" value="Acyl_CoA_acyltransferase"/>
</dbReference>
<dbReference type="PANTHER" id="PTHR43617:SF35">
    <property type="entry name" value="[RIBOSOMAL PROTEIN BS18]-ALANINE N-ACETYLTRANSFERASE"/>
    <property type="match status" value="1"/>
</dbReference>
<protein>
    <recommendedName>
        <fullName evidence="1">[Ribosomal protein bS18]-alanine N-acetyltransferase</fullName>
        <ecNumber evidence="1">2.3.1.266</ecNumber>
    </recommendedName>
</protein>
<dbReference type="InterPro" id="IPR043690">
    <property type="entry name" value="RimI"/>
</dbReference>
<feature type="domain" description="N-acetyltransferase" evidence="2">
    <location>
        <begin position="11"/>
        <end position="156"/>
    </location>
</feature>
<dbReference type="CDD" id="cd04301">
    <property type="entry name" value="NAT_SF"/>
    <property type="match status" value="1"/>
</dbReference>
<comment type="similarity">
    <text evidence="1">Belongs to the acetyltransferase family. RimI subfamily.</text>
</comment>
<evidence type="ECO:0000313" key="3">
    <source>
        <dbReference type="EMBL" id="MEC5387704.1"/>
    </source>
</evidence>
<dbReference type="InterPro" id="IPR000182">
    <property type="entry name" value="GNAT_dom"/>
</dbReference>
<dbReference type="InterPro" id="IPR050276">
    <property type="entry name" value="MshD_Acetyltransferase"/>
</dbReference>
<keyword evidence="1 3" id="KW-0808">Transferase</keyword>
<keyword evidence="4" id="KW-1185">Reference proteome</keyword>